<evidence type="ECO:0000259" key="1">
    <source>
        <dbReference type="PROSITE" id="PS50181"/>
    </source>
</evidence>
<organism evidence="2 3">
    <name type="scientific">Microthyrium microscopicum</name>
    <dbReference type="NCBI Taxonomy" id="703497"/>
    <lineage>
        <taxon>Eukaryota</taxon>
        <taxon>Fungi</taxon>
        <taxon>Dikarya</taxon>
        <taxon>Ascomycota</taxon>
        <taxon>Pezizomycotina</taxon>
        <taxon>Dothideomycetes</taxon>
        <taxon>Dothideomycetes incertae sedis</taxon>
        <taxon>Microthyriales</taxon>
        <taxon>Microthyriaceae</taxon>
        <taxon>Microthyrium</taxon>
    </lineage>
</organism>
<sequence>MQASESSPVFNFLGLPRELQDEVITYMPIKSILRMRQTCRAFQDRIPLPTNRDILVANGVLDDPQPVHFCRGCNQFKDYHHFAFADFYHSINKNDILSELDIAKSDEWRIVPTPVYLIPKAAKVLWVPILKFMAKINYESWFLAAERQRCDICCGVLPPSECEQTWRRHIQLMGKLASYNCWPATSSLKPIDAITIQQFGQLFNRMHQIRPKMCYSVFSIAREGENPIGKWLNPAFSELCLSKLIWSQEMTEIVLEIFGPHN</sequence>
<keyword evidence="3" id="KW-1185">Reference proteome</keyword>
<dbReference type="AlphaFoldDB" id="A0A6A6UCR1"/>
<name>A0A6A6UCR1_9PEZI</name>
<dbReference type="InterPro" id="IPR036047">
    <property type="entry name" value="F-box-like_dom_sf"/>
</dbReference>
<dbReference type="PROSITE" id="PS50181">
    <property type="entry name" value="FBOX"/>
    <property type="match status" value="1"/>
</dbReference>
<proteinExistence type="predicted"/>
<dbReference type="Pfam" id="PF00646">
    <property type="entry name" value="F-box"/>
    <property type="match status" value="1"/>
</dbReference>
<gene>
    <name evidence="2" type="ORF">BT63DRAFT_439101</name>
</gene>
<feature type="domain" description="F-box" evidence="1">
    <location>
        <begin position="9"/>
        <end position="44"/>
    </location>
</feature>
<dbReference type="SUPFAM" id="SSF81383">
    <property type="entry name" value="F-box domain"/>
    <property type="match status" value="1"/>
</dbReference>
<dbReference type="EMBL" id="MU004234">
    <property type="protein sequence ID" value="KAF2669942.1"/>
    <property type="molecule type" value="Genomic_DNA"/>
</dbReference>
<evidence type="ECO:0000313" key="2">
    <source>
        <dbReference type="EMBL" id="KAF2669942.1"/>
    </source>
</evidence>
<accession>A0A6A6UCR1</accession>
<reference evidence="2" key="1">
    <citation type="journal article" date="2020" name="Stud. Mycol.">
        <title>101 Dothideomycetes genomes: a test case for predicting lifestyles and emergence of pathogens.</title>
        <authorList>
            <person name="Haridas S."/>
            <person name="Albert R."/>
            <person name="Binder M."/>
            <person name="Bloem J."/>
            <person name="Labutti K."/>
            <person name="Salamov A."/>
            <person name="Andreopoulos B."/>
            <person name="Baker S."/>
            <person name="Barry K."/>
            <person name="Bills G."/>
            <person name="Bluhm B."/>
            <person name="Cannon C."/>
            <person name="Castanera R."/>
            <person name="Culley D."/>
            <person name="Daum C."/>
            <person name="Ezra D."/>
            <person name="Gonzalez J."/>
            <person name="Henrissat B."/>
            <person name="Kuo A."/>
            <person name="Liang C."/>
            <person name="Lipzen A."/>
            <person name="Lutzoni F."/>
            <person name="Magnuson J."/>
            <person name="Mondo S."/>
            <person name="Nolan M."/>
            <person name="Ohm R."/>
            <person name="Pangilinan J."/>
            <person name="Park H.-J."/>
            <person name="Ramirez L."/>
            <person name="Alfaro M."/>
            <person name="Sun H."/>
            <person name="Tritt A."/>
            <person name="Yoshinaga Y."/>
            <person name="Zwiers L.-H."/>
            <person name="Turgeon B."/>
            <person name="Goodwin S."/>
            <person name="Spatafora J."/>
            <person name="Crous P."/>
            <person name="Grigoriev I."/>
        </authorList>
    </citation>
    <scope>NUCLEOTIDE SEQUENCE</scope>
    <source>
        <strain evidence="2">CBS 115976</strain>
    </source>
</reference>
<dbReference type="InterPro" id="IPR001810">
    <property type="entry name" value="F-box_dom"/>
</dbReference>
<dbReference type="Proteomes" id="UP000799302">
    <property type="component" value="Unassembled WGS sequence"/>
</dbReference>
<evidence type="ECO:0000313" key="3">
    <source>
        <dbReference type="Proteomes" id="UP000799302"/>
    </source>
</evidence>
<protein>
    <recommendedName>
        <fullName evidence="1">F-box domain-containing protein</fullName>
    </recommendedName>
</protein>